<dbReference type="InterPro" id="IPR045669">
    <property type="entry name" value="FHIP_C"/>
</dbReference>
<evidence type="ECO:0000313" key="4">
    <source>
        <dbReference type="EMBL" id="RZF47419.1"/>
    </source>
</evidence>
<dbReference type="InParanoid" id="A0A482XPS5"/>
<keyword evidence="5" id="KW-1185">Reference proteome</keyword>
<gene>
    <name evidence="4" type="ORF">LSTR_LSTR007346</name>
</gene>
<dbReference type="PANTHER" id="PTHR21705">
    <property type="entry name" value="RAI16 PROTEIN-RELATED"/>
    <property type="match status" value="1"/>
</dbReference>
<comment type="caution">
    <text evidence="4">The sequence shown here is derived from an EMBL/GenBank/DDBJ whole genome shotgun (WGS) entry which is preliminary data.</text>
</comment>
<feature type="domain" description="FHF complex subunit HOOK-interacting protein C-terminal" evidence="3">
    <location>
        <begin position="660"/>
        <end position="752"/>
    </location>
</feature>
<sequence>MLGRFSIVLQNAVDALAPPTPLHDDFIYHWKRLMKHYLAVSSYREVPIELTNIPAHLDQLQKILQKEDEENTGEKMGPCVEYLLQHSLLDLLATLAASDDPPGMKQYVLQFVTRTVVQIKAPILGHVSVFTSLQKLVSICDGAKHSPCENDEVQFLFSLSALLRKHPQLIPMLDTPVPRTPTLDRRSSVGSEASSHYSLSSSALLSNQLVANGSEAEPLECYTPPLNNPLFRPYIPSPRSRTPKLLPVAARDKTISSGSVDEGCDIYENSSDIGRASETEDDPVFSNEFMILDSLLSYLDSADSKIRVKVCQGIMLLVSLPDSKFVNTVLQNSQICLTIASKLCSLLVEIPQTLDPNLLDELHVSWGLDVPVPLETCATAEGYREALAFFTWFDYCDQLIKEAQPLIADGLAASLRTHFFVEMFPAEDFSNILLLSIICKCFKMTSAPALNREMSVWMVGESREPVSRESASESMSKSLVKAALMNCFNENTAVSLESLRLFEVLLEKGNEHILHCLVLTYVNRRLYLDHKASASQIASWSDEEDEREKNRETNRSASESSEINQRLMTPEANSRRALASGHIEKIVNSFLNVVPFELRSAPTVDNTCYQQYVSESSRQYSRVMAACQTFQWPKMPRNSANTVKEEPVVCLERDECQFYEGFFLEMLFKLLRNLPNQAYEINLQLTAVISRLSLLPHPFLHEYLLNPLLNRKQGSDSLVKALGDVATHLLTRVCEIPDYKVKLINTRHRLLGDIPEETNDDCSLLESIVVLEELCKELAAIAYVKFHSAT</sequence>
<dbReference type="Pfam" id="PF19314">
    <property type="entry name" value="DUF5917"/>
    <property type="match status" value="1"/>
</dbReference>
<evidence type="ECO:0000256" key="2">
    <source>
        <dbReference type="SAM" id="MobiDB-lite"/>
    </source>
</evidence>
<dbReference type="PANTHER" id="PTHR21705:SF12">
    <property type="entry name" value="FHF COMPLEX SUBUNIT HOOK-INTERACTING PROTEIN C-TERMINAL DOMAIN-CONTAINING PROTEIN"/>
    <property type="match status" value="1"/>
</dbReference>
<dbReference type="Proteomes" id="UP000291343">
    <property type="component" value="Unassembled WGS sequence"/>
</dbReference>
<comment type="similarity">
    <text evidence="1">Belongs to the FHIP family.</text>
</comment>
<dbReference type="OrthoDB" id="5350595at2759"/>
<evidence type="ECO:0000313" key="5">
    <source>
        <dbReference type="Proteomes" id="UP000291343"/>
    </source>
</evidence>
<dbReference type="InterPro" id="IPR045668">
    <property type="entry name" value="FHIP_KELAA_motif"/>
</dbReference>
<accession>A0A482XPS5</accession>
<dbReference type="AlphaFoldDB" id="A0A482XPS5"/>
<evidence type="ECO:0000259" key="3">
    <source>
        <dbReference type="Pfam" id="PF19314"/>
    </source>
</evidence>
<dbReference type="EMBL" id="QKKF02004189">
    <property type="protein sequence ID" value="RZF47419.1"/>
    <property type="molecule type" value="Genomic_DNA"/>
</dbReference>
<feature type="region of interest" description="Disordered" evidence="2">
    <location>
        <begin position="538"/>
        <end position="571"/>
    </location>
</feature>
<dbReference type="Pfam" id="PF19311">
    <property type="entry name" value="KELAA"/>
    <property type="match status" value="1"/>
</dbReference>
<feature type="compositionally biased region" description="Polar residues" evidence="2">
    <location>
        <begin position="555"/>
        <end position="567"/>
    </location>
</feature>
<dbReference type="STRING" id="195883.A0A482XPS5"/>
<organism evidence="4 5">
    <name type="scientific">Laodelphax striatellus</name>
    <name type="common">Small brown planthopper</name>
    <name type="synonym">Delphax striatella</name>
    <dbReference type="NCBI Taxonomy" id="195883"/>
    <lineage>
        <taxon>Eukaryota</taxon>
        <taxon>Metazoa</taxon>
        <taxon>Ecdysozoa</taxon>
        <taxon>Arthropoda</taxon>
        <taxon>Hexapoda</taxon>
        <taxon>Insecta</taxon>
        <taxon>Pterygota</taxon>
        <taxon>Neoptera</taxon>
        <taxon>Paraneoptera</taxon>
        <taxon>Hemiptera</taxon>
        <taxon>Auchenorrhyncha</taxon>
        <taxon>Fulgoroidea</taxon>
        <taxon>Delphacidae</taxon>
        <taxon>Criomorphinae</taxon>
        <taxon>Laodelphax</taxon>
    </lineage>
</organism>
<name>A0A482XPS5_LAOST</name>
<reference evidence="4 5" key="1">
    <citation type="journal article" date="2017" name="Gigascience">
        <title>Genome sequence of the small brown planthopper, Laodelphax striatellus.</title>
        <authorList>
            <person name="Zhu J."/>
            <person name="Jiang F."/>
            <person name="Wang X."/>
            <person name="Yang P."/>
            <person name="Bao Y."/>
            <person name="Zhao W."/>
            <person name="Wang W."/>
            <person name="Lu H."/>
            <person name="Wang Q."/>
            <person name="Cui N."/>
            <person name="Li J."/>
            <person name="Chen X."/>
            <person name="Luo L."/>
            <person name="Yu J."/>
            <person name="Kang L."/>
            <person name="Cui F."/>
        </authorList>
    </citation>
    <scope>NUCLEOTIDE SEQUENCE [LARGE SCALE GENOMIC DNA]</scope>
    <source>
        <strain evidence="4">Lst14</strain>
    </source>
</reference>
<dbReference type="Pfam" id="PF10257">
    <property type="entry name" value="RAI16-like"/>
    <property type="match status" value="1"/>
</dbReference>
<proteinExistence type="inferred from homology"/>
<dbReference type="InterPro" id="IPR019384">
    <property type="entry name" value="FHIP"/>
</dbReference>
<protein>
    <recommendedName>
        <fullName evidence="3">FHF complex subunit HOOK-interacting protein C-terminal domain-containing protein</fullName>
    </recommendedName>
</protein>
<evidence type="ECO:0000256" key="1">
    <source>
        <dbReference type="ARBA" id="ARBA00024336"/>
    </source>
</evidence>